<dbReference type="AlphaFoldDB" id="A0A229UQC6"/>
<dbReference type="PRINTS" id="PR00032">
    <property type="entry name" value="HTHARAC"/>
</dbReference>
<evidence type="ECO:0000259" key="5">
    <source>
        <dbReference type="PROSITE" id="PS01124"/>
    </source>
</evidence>
<feature type="domain" description="Response regulatory" evidence="6">
    <location>
        <begin position="2"/>
        <end position="118"/>
    </location>
</feature>
<gene>
    <name evidence="7" type="ORF">CF651_14425</name>
</gene>
<dbReference type="GO" id="GO:0043565">
    <property type="term" value="F:sequence-specific DNA binding"/>
    <property type="evidence" value="ECO:0007669"/>
    <property type="project" value="InterPro"/>
</dbReference>
<dbReference type="OrthoDB" id="9788446at2"/>
<evidence type="ECO:0000256" key="4">
    <source>
        <dbReference type="PROSITE-ProRule" id="PRU00169"/>
    </source>
</evidence>
<keyword evidence="3" id="KW-0804">Transcription</keyword>
<dbReference type="Pfam" id="PF12833">
    <property type="entry name" value="HTH_18"/>
    <property type="match status" value="1"/>
</dbReference>
<dbReference type="Gene3D" id="3.40.50.2300">
    <property type="match status" value="1"/>
</dbReference>
<accession>A0A229UQC6</accession>
<dbReference type="SMART" id="SM00448">
    <property type="entry name" value="REC"/>
    <property type="match status" value="1"/>
</dbReference>
<evidence type="ECO:0000256" key="3">
    <source>
        <dbReference type="ARBA" id="ARBA00023163"/>
    </source>
</evidence>
<dbReference type="CDD" id="cd17536">
    <property type="entry name" value="REC_YesN-like"/>
    <property type="match status" value="1"/>
</dbReference>
<evidence type="ECO:0000256" key="2">
    <source>
        <dbReference type="ARBA" id="ARBA00023125"/>
    </source>
</evidence>
<evidence type="ECO:0000256" key="1">
    <source>
        <dbReference type="ARBA" id="ARBA00023015"/>
    </source>
</evidence>
<dbReference type="Proteomes" id="UP000215509">
    <property type="component" value="Unassembled WGS sequence"/>
</dbReference>
<dbReference type="InterPro" id="IPR018060">
    <property type="entry name" value="HTH_AraC"/>
</dbReference>
<dbReference type="SMART" id="SM00342">
    <property type="entry name" value="HTH_ARAC"/>
    <property type="match status" value="1"/>
</dbReference>
<proteinExistence type="predicted"/>
<dbReference type="InterPro" id="IPR011006">
    <property type="entry name" value="CheY-like_superfamily"/>
</dbReference>
<name>A0A229UQC6_9BACL</name>
<dbReference type="PROSITE" id="PS50110">
    <property type="entry name" value="RESPONSE_REGULATORY"/>
    <property type="match status" value="1"/>
</dbReference>
<dbReference type="GO" id="GO:0000160">
    <property type="term" value="P:phosphorelay signal transduction system"/>
    <property type="evidence" value="ECO:0007669"/>
    <property type="project" value="InterPro"/>
</dbReference>
<evidence type="ECO:0000313" key="7">
    <source>
        <dbReference type="EMBL" id="OXM85580.1"/>
    </source>
</evidence>
<dbReference type="RefSeq" id="WP_094015571.1">
    <property type="nucleotide sequence ID" value="NZ_NMQW01000020.1"/>
</dbReference>
<reference evidence="7 8" key="1">
    <citation type="submission" date="2017-07" db="EMBL/GenBank/DDBJ databases">
        <title>Genome sequencing and assembly of Paenibacillus rigui.</title>
        <authorList>
            <person name="Mayilraj S."/>
        </authorList>
    </citation>
    <scope>NUCLEOTIDE SEQUENCE [LARGE SCALE GENOMIC DNA]</scope>
    <source>
        <strain evidence="7 8">JCM 16352</strain>
    </source>
</reference>
<keyword evidence="8" id="KW-1185">Reference proteome</keyword>
<feature type="domain" description="HTH araC/xylS-type" evidence="5">
    <location>
        <begin position="290"/>
        <end position="388"/>
    </location>
</feature>
<dbReference type="PANTHER" id="PTHR43280:SF2">
    <property type="entry name" value="HTH-TYPE TRANSCRIPTIONAL REGULATOR EXSA"/>
    <property type="match status" value="1"/>
</dbReference>
<keyword evidence="2 7" id="KW-0238">DNA-binding</keyword>
<dbReference type="GO" id="GO:0003700">
    <property type="term" value="F:DNA-binding transcription factor activity"/>
    <property type="evidence" value="ECO:0007669"/>
    <property type="project" value="InterPro"/>
</dbReference>
<dbReference type="SUPFAM" id="SSF46689">
    <property type="entry name" value="Homeodomain-like"/>
    <property type="match status" value="2"/>
</dbReference>
<protein>
    <submittedName>
        <fullName evidence="7">DNA-binding response regulator</fullName>
    </submittedName>
</protein>
<evidence type="ECO:0000259" key="6">
    <source>
        <dbReference type="PROSITE" id="PS50110"/>
    </source>
</evidence>
<dbReference type="EMBL" id="NMQW01000020">
    <property type="protein sequence ID" value="OXM85580.1"/>
    <property type="molecule type" value="Genomic_DNA"/>
</dbReference>
<keyword evidence="1" id="KW-0805">Transcription regulation</keyword>
<dbReference type="PANTHER" id="PTHR43280">
    <property type="entry name" value="ARAC-FAMILY TRANSCRIPTIONAL REGULATOR"/>
    <property type="match status" value="1"/>
</dbReference>
<sequence>MNILVVDDEKSIREGMKRTLNQTFPHFQVMTVHSCQDAILLLLNERIHVLLLDIRMPGMNGLELLAALQRSHRGTKVVIISAHSKFAYAQEALRLGVKDYLVKPVGKEQLIRTMSLLEQEWADDMQQLSEKDWIHLNLNYLREAVFRRWVQGLDIGRFDVSRLAEKHPYFHLVFVQLEGKQDISLHHFVVENVLTEWFAMNGQGFIVSLEGNRVLGVVTLREEVEAACADFERGARAHLERCLNEPYQFVMSRRLTDFHAIPQEVNALLHGGAALVQQELPARKNDDAVEIALQYIAAHFQENLSLEKIASIVYLNPVYFSQLFKHKLGIGYKEYVTQLRMERAQELLANRALRITDVAKLVGYDDLRHFTQVFRKKFQVTPSDYRLELS</sequence>
<evidence type="ECO:0000313" key="8">
    <source>
        <dbReference type="Proteomes" id="UP000215509"/>
    </source>
</evidence>
<comment type="caution">
    <text evidence="7">The sequence shown here is derived from an EMBL/GenBank/DDBJ whole genome shotgun (WGS) entry which is preliminary data.</text>
</comment>
<organism evidence="7 8">
    <name type="scientific">Paenibacillus rigui</name>
    <dbReference type="NCBI Taxonomy" id="554312"/>
    <lineage>
        <taxon>Bacteria</taxon>
        <taxon>Bacillati</taxon>
        <taxon>Bacillota</taxon>
        <taxon>Bacilli</taxon>
        <taxon>Bacillales</taxon>
        <taxon>Paenibacillaceae</taxon>
        <taxon>Paenibacillus</taxon>
    </lineage>
</organism>
<dbReference type="Pfam" id="PF00072">
    <property type="entry name" value="Response_reg"/>
    <property type="match status" value="1"/>
</dbReference>
<dbReference type="InterPro" id="IPR001789">
    <property type="entry name" value="Sig_transdc_resp-reg_receiver"/>
</dbReference>
<dbReference type="InterPro" id="IPR009057">
    <property type="entry name" value="Homeodomain-like_sf"/>
</dbReference>
<dbReference type="InterPro" id="IPR020449">
    <property type="entry name" value="Tscrpt_reg_AraC-type_HTH"/>
</dbReference>
<dbReference type="PROSITE" id="PS01124">
    <property type="entry name" value="HTH_ARAC_FAMILY_2"/>
    <property type="match status" value="1"/>
</dbReference>
<dbReference type="Gene3D" id="1.10.10.60">
    <property type="entry name" value="Homeodomain-like"/>
    <property type="match status" value="2"/>
</dbReference>
<dbReference type="SUPFAM" id="SSF52172">
    <property type="entry name" value="CheY-like"/>
    <property type="match status" value="1"/>
</dbReference>
<feature type="modified residue" description="4-aspartylphosphate" evidence="4">
    <location>
        <position position="53"/>
    </location>
</feature>
<keyword evidence="4" id="KW-0597">Phosphoprotein</keyword>